<proteinExistence type="predicted"/>
<evidence type="ECO:0000313" key="1">
    <source>
        <dbReference type="EMBL" id="KAI4339065.1"/>
    </source>
</evidence>
<name>A0ACB9NXU1_9MYRT</name>
<sequence>MATVVEEPILSRIDRLDLMLKQLEEIRGVSRSTTKSSSGASSPSSGTLTSGDVPTSSSLDASPRSIEKHCRPIDRVVMETEVKGTLVDRLDLVESRIMKLCLRMEEELEEEKRRKGRIDSDNKAAGKKGGGLKHMFRKLLKGGGDKHRHHPSSV</sequence>
<protein>
    <submittedName>
        <fullName evidence="1">Uncharacterized protein</fullName>
    </submittedName>
</protein>
<dbReference type="Proteomes" id="UP001057402">
    <property type="component" value="Chromosome 7"/>
</dbReference>
<gene>
    <name evidence="1" type="ORF">MLD38_024047</name>
</gene>
<reference evidence="2" key="1">
    <citation type="journal article" date="2023" name="Front. Plant Sci.">
        <title>Chromosomal-level genome assembly of Melastoma candidum provides insights into trichome evolution.</title>
        <authorList>
            <person name="Zhong Y."/>
            <person name="Wu W."/>
            <person name="Sun C."/>
            <person name="Zou P."/>
            <person name="Liu Y."/>
            <person name="Dai S."/>
            <person name="Zhou R."/>
        </authorList>
    </citation>
    <scope>NUCLEOTIDE SEQUENCE [LARGE SCALE GENOMIC DNA]</scope>
</reference>
<comment type="caution">
    <text evidence="1">The sequence shown here is derived from an EMBL/GenBank/DDBJ whole genome shotgun (WGS) entry which is preliminary data.</text>
</comment>
<keyword evidence="2" id="KW-1185">Reference proteome</keyword>
<organism evidence="1 2">
    <name type="scientific">Melastoma candidum</name>
    <dbReference type="NCBI Taxonomy" id="119954"/>
    <lineage>
        <taxon>Eukaryota</taxon>
        <taxon>Viridiplantae</taxon>
        <taxon>Streptophyta</taxon>
        <taxon>Embryophyta</taxon>
        <taxon>Tracheophyta</taxon>
        <taxon>Spermatophyta</taxon>
        <taxon>Magnoliopsida</taxon>
        <taxon>eudicotyledons</taxon>
        <taxon>Gunneridae</taxon>
        <taxon>Pentapetalae</taxon>
        <taxon>rosids</taxon>
        <taxon>malvids</taxon>
        <taxon>Myrtales</taxon>
        <taxon>Melastomataceae</taxon>
        <taxon>Melastomatoideae</taxon>
        <taxon>Melastomateae</taxon>
        <taxon>Melastoma</taxon>
    </lineage>
</organism>
<accession>A0ACB9NXU1</accession>
<dbReference type="EMBL" id="CM042886">
    <property type="protein sequence ID" value="KAI4339065.1"/>
    <property type="molecule type" value="Genomic_DNA"/>
</dbReference>
<evidence type="ECO:0000313" key="2">
    <source>
        <dbReference type="Proteomes" id="UP001057402"/>
    </source>
</evidence>